<protein>
    <submittedName>
        <fullName evidence="2">Unnamed protein product</fullName>
    </submittedName>
</protein>
<feature type="compositionally biased region" description="Low complexity" evidence="1">
    <location>
        <begin position="69"/>
        <end position="78"/>
    </location>
</feature>
<dbReference type="AlphaFoldDB" id="A0A9W6TMN6"/>
<comment type="caution">
    <text evidence="2">The sequence shown here is derived from an EMBL/GenBank/DDBJ whole genome shotgun (WGS) entry which is preliminary data.</text>
</comment>
<keyword evidence="3" id="KW-1185">Reference proteome</keyword>
<evidence type="ECO:0000313" key="2">
    <source>
        <dbReference type="EMBL" id="GMF15322.1"/>
    </source>
</evidence>
<reference evidence="2" key="1">
    <citation type="submission" date="2023-04" db="EMBL/GenBank/DDBJ databases">
        <title>Phytophthora lilii NBRC 32176.</title>
        <authorList>
            <person name="Ichikawa N."/>
            <person name="Sato H."/>
            <person name="Tonouchi N."/>
        </authorList>
    </citation>
    <scope>NUCLEOTIDE SEQUENCE</scope>
    <source>
        <strain evidence="2">NBRC 32176</strain>
    </source>
</reference>
<dbReference type="EMBL" id="BSXW01000219">
    <property type="protein sequence ID" value="GMF15322.1"/>
    <property type="molecule type" value="Genomic_DNA"/>
</dbReference>
<dbReference type="Proteomes" id="UP001165083">
    <property type="component" value="Unassembled WGS sequence"/>
</dbReference>
<feature type="compositionally biased region" description="Acidic residues" evidence="1">
    <location>
        <begin position="79"/>
        <end position="101"/>
    </location>
</feature>
<evidence type="ECO:0000256" key="1">
    <source>
        <dbReference type="SAM" id="MobiDB-lite"/>
    </source>
</evidence>
<feature type="compositionally biased region" description="Low complexity" evidence="1">
    <location>
        <begin position="38"/>
        <end position="56"/>
    </location>
</feature>
<proteinExistence type="predicted"/>
<organism evidence="2 3">
    <name type="scientific">Phytophthora lilii</name>
    <dbReference type="NCBI Taxonomy" id="2077276"/>
    <lineage>
        <taxon>Eukaryota</taxon>
        <taxon>Sar</taxon>
        <taxon>Stramenopiles</taxon>
        <taxon>Oomycota</taxon>
        <taxon>Peronosporomycetes</taxon>
        <taxon>Peronosporales</taxon>
        <taxon>Peronosporaceae</taxon>
        <taxon>Phytophthora</taxon>
    </lineage>
</organism>
<feature type="region of interest" description="Disordered" evidence="1">
    <location>
        <begin position="29"/>
        <end position="101"/>
    </location>
</feature>
<accession>A0A9W6TMN6</accession>
<sequence>MDDYINMPASTSRQSCSLSRQLIVEFARSASSVTPPQAMATRTPAGPPTATSALPTRNRRCPGTPPWSPSSSLSSSSSDWEDLQESEDKSDDDIDDNYDDA</sequence>
<evidence type="ECO:0000313" key="3">
    <source>
        <dbReference type="Proteomes" id="UP001165083"/>
    </source>
</evidence>
<gene>
    <name evidence="2" type="ORF">Plil01_000523800</name>
</gene>
<name>A0A9W6TMN6_9STRA</name>